<evidence type="ECO:0000313" key="3">
    <source>
        <dbReference type="EMBL" id="GFZ13193.1"/>
    </source>
</evidence>
<feature type="region of interest" description="Disordered" evidence="1">
    <location>
        <begin position="1"/>
        <end position="39"/>
    </location>
</feature>
<dbReference type="OrthoDB" id="1738167at2759"/>
<keyword evidence="4" id="KW-1185">Reference proteome</keyword>
<proteinExistence type="predicted"/>
<dbReference type="EMBL" id="BJWL01000023">
    <property type="protein sequence ID" value="GFZ13193.1"/>
    <property type="molecule type" value="Genomic_DNA"/>
</dbReference>
<dbReference type="AlphaFoldDB" id="A0A7J0GQZ0"/>
<name>A0A7J0GQZ0_9ERIC</name>
<accession>A0A7J0GQZ0</accession>
<reference evidence="3 4" key="1">
    <citation type="submission" date="2019-07" db="EMBL/GenBank/DDBJ databases">
        <title>De Novo Assembly of kiwifruit Actinidia rufa.</title>
        <authorList>
            <person name="Sugita-Konishi S."/>
            <person name="Sato K."/>
            <person name="Mori E."/>
            <person name="Abe Y."/>
            <person name="Kisaki G."/>
            <person name="Hamano K."/>
            <person name="Suezawa K."/>
            <person name="Otani M."/>
            <person name="Fukuda T."/>
            <person name="Manabe T."/>
            <person name="Gomi K."/>
            <person name="Tabuchi M."/>
            <person name="Akimitsu K."/>
            <person name="Kataoka I."/>
        </authorList>
    </citation>
    <scope>NUCLEOTIDE SEQUENCE [LARGE SCALE GENOMIC DNA]</scope>
    <source>
        <strain evidence="4">cv. Fuchu</strain>
    </source>
</reference>
<gene>
    <name evidence="3" type="ORF">Acr_23g0015780</name>
</gene>
<evidence type="ECO:0000259" key="2">
    <source>
        <dbReference type="Pfam" id="PF14244"/>
    </source>
</evidence>
<dbReference type="PANTHER" id="PTHR37610">
    <property type="entry name" value="CCHC-TYPE DOMAIN-CONTAINING PROTEIN"/>
    <property type="match status" value="1"/>
</dbReference>
<evidence type="ECO:0000256" key="1">
    <source>
        <dbReference type="SAM" id="MobiDB-lite"/>
    </source>
</evidence>
<feature type="domain" description="Retrotransposon Copia-like N-terminal" evidence="2">
    <location>
        <begin position="93"/>
        <end position="134"/>
    </location>
</feature>
<protein>
    <recommendedName>
        <fullName evidence="2">Retrotransposon Copia-like N-terminal domain-containing protein</fullName>
    </recommendedName>
</protein>
<feature type="region of interest" description="Disordered" evidence="1">
    <location>
        <begin position="67"/>
        <end position="90"/>
    </location>
</feature>
<dbReference type="Pfam" id="PF14244">
    <property type="entry name" value="Retrotran_gag_3"/>
    <property type="match status" value="1"/>
</dbReference>
<dbReference type="InterPro" id="IPR029472">
    <property type="entry name" value="Copia-like_N"/>
</dbReference>
<comment type="caution">
    <text evidence="3">The sequence shown here is derived from an EMBL/GenBank/DDBJ whole genome shotgun (WGS) entry which is preliminary data.</text>
</comment>
<dbReference type="PANTHER" id="PTHR37610:SF40">
    <property type="entry name" value="OS01G0909600 PROTEIN"/>
    <property type="match status" value="1"/>
</dbReference>
<organism evidence="3 4">
    <name type="scientific">Actinidia rufa</name>
    <dbReference type="NCBI Taxonomy" id="165716"/>
    <lineage>
        <taxon>Eukaryota</taxon>
        <taxon>Viridiplantae</taxon>
        <taxon>Streptophyta</taxon>
        <taxon>Embryophyta</taxon>
        <taxon>Tracheophyta</taxon>
        <taxon>Spermatophyta</taxon>
        <taxon>Magnoliopsida</taxon>
        <taxon>eudicotyledons</taxon>
        <taxon>Gunneridae</taxon>
        <taxon>Pentapetalae</taxon>
        <taxon>asterids</taxon>
        <taxon>Ericales</taxon>
        <taxon>Actinidiaceae</taxon>
        <taxon>Actinidia</taxon>
    </lineage>
</organism>
<evidence type="ECO:0000313" key="4">
    <source>
        <dbReference type="Proteomes" id="UP000585474"/>
    </source>
</evidence>
<feature type="compositionally biased region" description="Polar residues" evidence="1">
    <location>
        <begin position="70"/>
        <end position="90"/>
    </location>
</feature>
<sequence>MLVLPTKELGHGGHGKTPPLLLPPMKEPGPGGYGGGAPLLPTPTKELRPGVYARECKEFFFNLAMEESSETSAGSQPQIERGSGTPTIHESSNLRITTTLFNGQNYLSWSRSAILSLKERGKLGYVNGTITAPPVTDSGYGKWDIENSHVINRLVHSMVPSIGEGYLHLTTAKDIWDALADTYSLAKVIWHRYLISNGSSNVRPRMKRRSSSTLLALQDYGRHLITTRIGTQSVQLILLAIKSCPETSLQIDFPMRRINYFVTTVSVLDTPGRRHVGSLMGAGGIVGEAAALDNWVAEIMEEEGEAHAPITQR</sequence>
<dbReference type="Proteomes" id="UP000585474">
    <property type="component" value="Unassembled WGS sequence"/>
</dbReference>